<organism evidence="1 2">
    <name type="scientific">Brevundimonas vesicularis</name>
    <name type="common">Pseudomonas vesicularis</name>
    <dbReference type="NCBI Taxonomy" id="41276"/>
    <lineage>
        <taxon>Bacteria</taxon>
        <taxon>Pseudomonadati</taxon>
        <taxon>Pseudomonadota</taxon>
        <taxon>Alphaproteobacteria</taxon>
        <taxon>Caulobacterales</taxon>
        <taxon>Caulobacteraceae</taxon>
        <taxon>Brevundimonas</taxon>
    </lineage>
</organism>
<name>A0A2X1D5T1_BREVE</name>
<gene>
    <name evidence="1" type="ORF">NCTC11166_03278</name>
</gene>
<dbReference type="Proteomes" id="UP000251186">
    <property type="component" value="Unassembled WGS sequence"/>
</dbReference>
<dbReference type="RefSeq" id="WP_112863707.1">
    <property type="nucleotide sequence ID" value="NZ_UAQP01000014.1"/>
</dbReference>
<dbReference type="Pfam" id="PF05354">
    <property type="entry name" value="Phage_attach"/>
    <property type="match status" value="1"/>
</dbReference>
<evidence type="ECO:0000313" key="1">
    <source>
        <dbReference type="EMBL" id="SPU55875.1"/>
    </source>
</evidence>
<protein>
    <submittedName>
        <fullName evidence="1">Uncharacterized protein</fullName>
    </submittedName>
</protein>
<accession>A0A2X1D5T1</accession>
<dbReference type="AlphaFoldDB" id="A0A2X1D5T1"/>
<dbReference type="InterPro" id="IPR008018">
    <property type="entry name" value="Phage_tail_attach_FII"/>
</dbReference>
<dbReference type="GO" id="GO:0019068">
    <property type="term" value="P:virion assembly"/>
    <property type="evidence" value="ECO:0007669"/>
    <property type="project" value="InterPro"/>
</dbReference>
<dbReference type="EMBL" id="UAQP01000014">
    <property type="protein sequence ID" value="SPU55875.1"/>
    <property type="molecule type" value="Genomic_DNA"/>
</dbReference>
<reference evidence="1 2" key="1">
    <citation type="submission" date="2018-06" db="EMBL/GenBank/DDBJ databases">
        <authorList>
            <consortium name="Pathogen Informatics"/>
            <person name="Doyle S."/>
        </authorList>
    </citation>
    <scope>NUCLEOTIDE SEQUENCE [LARGE SCALE GENOMIC DNA]</scope>
    <source>
        <strain evidence="1 2">NCTC11166</strain>
    </source>
</reference>
<proteinExistence type="predicted"/>
<evidence type="ECO:0000313" key="2">
    <source>
        <dbReference type="Proteomes" id="UP000251186"/>
    </source>
</evidence>
<sequence>MAGFSDLLDGIDDAIEEHLCDDALYSVDGAAFVGVRIQLDHPTPADRLQAISFTRTRPSIRVAKAACPTLKEGHFFRHGVDLWEVAEAPTADGDGRWWVVEVMPG</sequence>